<dbReference type="Proteomes" id="UP000254280">
    <property type="component" value="Unassembled WGS sequence"/>
</dbReference>
<organism evidence="2 3">
    <name type="scientific">[Pasteurella] mairii</name>
    <dbReference type="NCBI Taxonomy" id="757"/>
    <lineage>
        <taxon>Bacteria</taxon>
        <taxon>Pseudomonadati</taxon>
        <taxon>Pseudomonadota</taxon>
        <taxon>Gammaproteobacteria</taxon>
        <taxon>Pasteurellales</taxon>
        <taxon>Pasteurellaceae</taxon>
    </lineage>
</organism>
<protein>
    <submittedName>
        <fullName evidence="2">Uncharacterized protein</fullName>
    </submittedName>
</protein>
<name>A0A379B3S9_9PAST</name>
<keyword evidence="3" id="KW-1185">Reference proteome</keyword>
<keyword evidence="1" id="KW-0472">Membrane</keyword>
<keyword evidence="1" id="KW-0812">Transmembrane</keyword>
<gene>
    <name evidence="2" type="ORF">NCTC10699_00908</name>
</gene>
<proteinExistence type="predicted"/>
<reference evidence="2 3" key="1">
    <citation type="submission" date="2018-06" db="EMBL/GenBank/DDBJ databases">
        <authorList>
            <consortium name="Pathogen Informatics"/>
            <person name="Doyle S."/>
        </authorList>
    </citation>
    <scope>NUCLEOTIDE SEQUENCE [LARGE SCALE GENOMIC DNA]</scope>
    <source>
        <strain evidence="2 3">NCTC10699</strain>
    </source>
</reference>
<keyword evidence="1" id="KW-1133">Transmembrane helix</keyword>
<feature type="transmembrane region" description="Helical" evidence="1">
    <location>
        <begin position="14"/>
        <end position="31"/>
    </location>
</feature>
<dbReference type="EMBL" id="UGSS01000002">
    <property type="protein sequence ID" value="SUB33295.1"/>
    <property type="molecule type" value="Genomic_DNA"/>
</dbReference>
<accession>A0A379B3S9</accession>
<evidence type="ECO:0000313" key="3">
    <source>
        <dbReference type="Proteomes" id="UP000254280"/>
    </source>
</evidence>
<dbReference type="AlphaFoldDB" id="A0A379B3S9"/>
<evidence type="ECO:0000313" key="2">
    <source>
        <dbReference type="EMBL" id="SUB33295.1"/>
    </source>
</evidence>
<evidence type="ECO:0000256" key="1">
    <source>
        <dbReference type="SAM" id="Phobius"/>
    </source>
</evidence>
<sequence length="41" mass="5155">MLELMDKSKTVKHFMWGLLITLFLFGIWWKLPEFILSIRWW</sequence>